<accession>A0A1H3X469</accession>
<dbReference type="PANTHER" id="PTHR37296:SF1">
    <property type="entry name" value="CONSERVED VIRULENCE FACTOR B"/>
    <property type="match status" value="1"/>
</dbReference>
<dbReference type="Gene3D" id="2.40.50.140">
    <property type="entry name" value="Nucleic acid-binding proteins"/>
    <property type="match status" value="2"/>
</dbReference>
<organism evidence="4 5">
    <name type="scientific">Alistipes timonensis JC136</name>
    <dbReference type="NCBI Taxonomy" id="1033731"/>
    <lineage>
        <taxon>Bacteria</taxon>
        <taxon>Pseudomonadati</taxon>
        <taxon>Bacteroidota</taxon>
        <taxon>Bacteroidia</taxon>
        <taxon>Bacteroidales</taxon>
        <taxon>Rikenellaceae</taxon>
        <taxon>Alistipes</taxon>
    </lineage>
</organism>
<dbReference type="STRING" id="1033731.SAMN05444145_10199"/>
<feature type="domain" description="Conserved virulence factor B first S1" evidence="2">
    <location>
        <begin position="76"/>
        <end position="132"/>
    </location>
</feature>
<dbReference type="OrthoDB" id="9801597at2"/>
<evidence type="ECO:0000313" key="4">
    <source>
        <dbReference type="EMBL" id="SDZ94053.1"/>
    </source>
</evidence>
<dbReference type="RefSeq" id="WP_010258780.1">
    <property type="nucleotide sequence ID" value="NZ_CAEG01000001.1"/>
</dbReference>
<dbReference type="InterPro" id="IPR036388">
    <property type="entry name" value="WH-like_DNA-bd_sf"/>
</dbReference>
<dbReference type="InterPro" id="IPR014464">
    <property type="entry name" value="CvfB_fam"/>
</dbReference>
<feature type="domain" description="Conserved virulence factor B first S1" evidence="2">
    <location>
        <begin position="5"/>
        <end position="63"/>
    </location>
</feature>
<evidence type="ECO:0008006" key="6">
    <source>
        <dbReference type="Google" id="ProtNLM"/>
    </source>
</evidence>
<gene>
    <name evidence="4" type="ORF">SAMN05444145_10199</name>
</gene>
<dbReference type="Gene3D" id="1.10.10.10">
    <property type="entry name" value="Winged helix-like DNA-binding domain superfamily/Winged helix DNA-binding domain"/>
    <property type="match status" value="1"/>
</dbReference>
<feature type="domain" description="Conserved virulence factor B-like winged helix" evidence="3">
    <location>
        <begin position="219"/>
        <end position="274"/>
    </location>
</feature>
<dbReference type="PANTHER" id="PTHR37296">
    <property type="entry name" value="CONSERVED VIRULENCE FACTOR B"/>
    <property type="match status" value="1"/>
</dbReference>
<dbReference type="PIRSF" id="PIRSF012524">
    <property type="entry name" value="YitL_S1"/>
    <property type="match status" value="1"/>
</dbReference>
<dbReference type="EMBL" id="FNRI01000001">
    <property type="protein sequence ID" value="SDZ94053.1"/>
    <property type="molecule type" value="Genomic_DNA"/>
</dbReference>
<dbReference type="Proteomes" id="UP000183253">
    <property type="component" value="Unassembled WGS sequence"/>
</dbReference>
<protein>
    <recommendedName>
        <fullName evidence="6">S1 motif domain-containing protein</fullName>
    </recommendedName>
</protein>
<dbReference type="InterPro" id="IPR039566">
    <property type="entry name" value="CvfB_S1_st"/>
</dbReference>
<reference evidence="4 5" key="1">
    <citation type="submission" date="2016-10" db="EMBL/GenBank/DDBJ databases">
        <authorList>
            <person name="de Groot N.N."/>
        </authorList>
    </citation>
    <scope>NUCLEOTIDE SEQUENCE [LARGE SCALE GENOMIC DNA]</scope>
    <source>
        <strain evidence="4 5">DSM 25383</strain>
    </source>
</reference>
<evidence type="ECO:0000256" key="1">
    <source>
        <dbReference type="PIRNR" id="PIRNR012524"/>
    </source>
</evidence>
<dbReference type="Pfam" id="PF17783">
    <property type="entry name" value="WHD_CvfB"/>
    <property type="match status" value="1"/>
</dbReference>
<sequence length="282" mass="31780">MLRAGRTQTLTVSRVSEYGLYLVDEEQNEVLLPNRYTSLTDKVGDQKEVFLYHDSEDRLVATTETPLLRADEAGYLRVVDKTAHGAFLDWGLHGKDLFLPNRNQQGGILAGHSYVVYLYEDNITGRCVATTKLKGFINNDLISVKPRDEVSLLVASESEIGYRVIVNNRHWGMIYRNQIFRPVAVGDRLTGYVRRITEDNRIDVSLQQSGFAQVKDSAQTLLQLVRDNGGFLPLNDDSAPEEVARMTQMSKKVFKRSLGMLLKRGEVEVGEKGINCKTHGED</sequence>
<comment type="similarity">
    <text evidence="1">Belongs to the CvfB family.</text>
</comment>
<dbReference type="AlphaFoldDB" id="A0A1H3X469"/>
<evidence type="ECO:0000259" key="3">
    <source>
        <dbReference type="Pfam" id="PF17783"/>
    </source>
</evidence>
<evidence type="ECO:0000259" key="2">
    <source>
        <dbReference type="Pfam" id="PF13509"/>
    </source>
</evidence>
<name>A0A1H3X469_9BACT</name>
<dbReference type="Pfam" id="PF13509">
    <property type="entry name" value="S1_2"/>
    <property type="match status" value="2"/>
</dbReference>
<keyword evidence="5" id="KW-1185">Reference proteome</keyword>
<proteinExistence type="inferred from homology"/>
<dbReference type="InterPro" id="IPR012340">
    <property type="entry name" value="NA-bd_OB-fold"/>
</dbReference>
<evidence type="ECO:0000313" key="5">
    <source>
        <dbReference type="Proteomes" id="UP000183253"/>
    </source>
</evidence>
<dbReference type="InterPro" id="IPR040764">
    <property type="entry name" value="CvfB_WH"/>
</dbReference>